<accession>A0A4C1W137</accession>
<comment type="caution">
    <text evidence="1">The sequence shown here is derived from an EMBL/GenBank/DDBJ whole genome shotgun (WGS) entry which is preliminary data.</text>
</comment>
<evidence type="ECO:0000313" key="2">
    <source>
        <dbReference type="Proteomes" id="UP000299102"/>
    </source>
</evidence>
<proteinExistence type="predicted"/>
<sequence>MSEMSPMMRVLLKSKVGKLVSRGFMPLVSQGLSVYRVKNLRHRPQLPKLPPSQRPLPIDARLSQYCCRSQTRKANKAKAPTTPKVATDEAVIATPTCKKLQKPPPLFIYDKNRWSEIRKQCESKSIVIFNARNTARGLKVQPAAIPNFRNLSALFATVKVAYHTYSLKEEREFCVVLRGVPNAMRCII</sequence>
<protein>
    <recommendedName>
        <fullName evidence="3">Nucleic-acid-binding protein from transposon X-element</fullName>
    </recommendedName>
</protein>
<organism evidence="1 2">
    <name type="scientific">Eumeta variegata</name>
    <name type="common">Bagworm moth</name>
    <name type="synonym">Eumeta japonica</name>
    <dbReference type="NCBI Taxonomy" id="151549"/>
    <lineage>
        <taxon>Eukaryota</taxon>
        <taxon>Metazoa</taxon>
        <taxon>Ecdysozoa</taxon>
        <taxon>Arthropoda</taxon>
        <taxon>Hexapoda</taxon>
        <taxon>Insecta</taxon>
        <taxon>Pterygota</taxon>
        <taxon>Neoptera</taxon>
        <taxon>Endopterygota</taxon>
        <taxon>Lepidoptera</taxon>
        <taxon>Glossata</taxon>
        <taxon>Ditrysia</taxon>
        <taxon>Tineoidea</taxon>
        <taxon>Psychidae</taxon>
        <taxon>Oiketicinae</taxon>
        <taxon>Eumeta</taxon>
    </lineage>
</organism>
<gene>
    <name evidence="1" type="ORF">EVAR_29004_1</name>
</gene>
<name>A0A4C1W137_EUMVA</name>
<dbReference type="Proteomes" id="UP000299102">
    <property type="component" value="Unassembled WGS sequence"/>
</dbReference>
<evidence type="ECO:0000313" key="1">
    <source>
        <dbReference type="EMBL" id="GBP45256.1"/>
    </source>
</evidence>
<dbReference type="OrthoDB" id="8123886at2759"/>
<dbReference type="EMBL" id="BGZK01000467">
    <property type="protein sequence ID" value="GBP45256.1"/>
    <property type="molecule type" value="Genomic_DNA"/>
</dbReference>
<keyword evidence="2" id="KW-1185">Reference proteome</keyword>
<dbReference type="AlphaFoldDB" id="A0A4C1W137"/>
<evidence type="ECO:0008006" key="3">
    <source>
        <dbReference type="Google" id="ProtNLM"/>
    </source>
</evidence>
<reference evidence="1 2" key="1">
    <citation type="journal article" date="2019" name="Commun. Biol.">
        <title>The bagworm genome reveals a unique fibroin gene that provides high tensile strength.</title>
        <authorList>
            <person name="Kono N."/>
            <person name="Nakamura H."/>
            <person name="Ohtoshi R."/>
            <person name="Tomita M."/>
            <person name="Numata K."/>
            <person name="Arakawa K."/>
        </authorList>
    </citation>
    <scope>NUCLEOTIDE SEQUENCE [LARGE SCALE GENOMIC DNA]</scope>
</reference>